<comment type="caution">
    <text evidence="12">The sequence shown here is derived from an EMBL/GenBank/DDBJ whole genome shotgun (WGS) entry which is preliminary data.</text>
</comment>
<dbReference type="InterPro" id="IPR036188">
    <property type="entry name" value="FAD/NAD-bd_sf"/>
</dbReference>
<evidence type="ECO:0000256" key="8">
    <source>
        <dbReference type="ARBA" id="ARBA00023002"/>
    </source>
</evidence>
<gene>
    <name evidence="12" type="ORF">HL667_28155</name>
</gene>
<keyword evidence="13" id="KW-1185">Reference proteome</keyword>
<dbReference type="NCBIfam" id="NF005701">
    <property type="entry name" value="PRK07512.1"/>
    <property type="match status" value="1"/>
</dbReference>
<protein>
    <recommendedName>
        <fullName evidence="4">L-aspartate oxidase</fullName>
        <ecNumber evidence="4">1.4.3.16</ecNumber>
    </recommendedName>
</protein>
<evidence type="ECO:0000256" key="1">
    <source>
        <dbReference type="ARBA" id="ARBA00001974"/>
    </source>
</evidence>
<evidence type="ECO:0000256" key="7">
    <source>
        <dbReference type="ARBA" id="ARBA00022827"/>
    </source>
</evidence>
<evidence type="ECO:0000256" key="4">
    <source>
        <dbReference type="ARBA" id="ARBA00012173"/>
    </source>
</evidence>
<feature type="domain" description="FAD-dependent oxidoreductase 2 FAD-binding" evidence="10">
    <location>
        <begin position="13"/>
        <end position="378"/>
    </location>
</feature>
<comment type="catalytic activity">
    <reaction evidence="9">
        <text>L-aspartate + O2 = iminosuccinate + H2O2</text>
        <dbReference type="Rhea" id="RHEA:25876"/>
        <dbReference type="ChEBI" id="CHEBI:15379"/>
        <dbReference type="ChEBI" id="CHEBI:16240"/>
        <dbReference type="ChEBI" id="CHEBI:29991"/>
        <dbReference type="ChEBI" id="CHEBI:77875"/>
        <dbReference type="EC" id="1.4.3.16"/>
    </reaction>
    <physiologicalReaction direction="left-to-right" evidence="9">
        <dbReference type="Rhea" id="RHEA:25877"/>
    </physiologicalReaction>
</comment>
<dbReference type="Gene3D" id="1.20.58.100">
    <property type="entry name" value="Fumarate reductase/succinate dehydrogenase flavoprotein-like, C-terminal domain"/>
    <property type="match status" value="1"/>
</dbReference>
<keyword evidence="8 12" id="KW-0560">Oxidoreductase</keyword>
<dbReference type="PANTHER" id="PTHR42716:SF2">
    <property type="entry name" value="L-ASPARTATE OXIDASE, CHLOROPLASTIC"/>
    <property type="match status" value="1"/>
</dbReference>
<dbReference type="Gene3D" id="3.50.50.60">
    <property type="entry name" value="FAD/NAD(P)-binding domain"/>
    <property type="match status" value="1"/>
</dbReference>
<evidence type="ECO:0000313" key="13">
    <source>
        <dbReference type="Proteomes" id="UP000886476"/>
    </source>
</evidence>
<evidence type="ECO:0000259" key="10">
    <source>
        <dbReference type="Pfam" id="PF00890"/>
    </source>
</evidence>
<proteinExistence type="inferred from homology"/>
<feature type="domain" description="Fumarate reductase/succinate dehydrogenase flavoprotein-like C-terminal" evidence="11">
    <location>
        <begin position="456"/>
        <end position="482"/>
    </location>
</feature>
<dbReference type="InterPro" id="IPR005288">
    <property type="entry name" value="NadB"/>
</dbReference>
<dbReference type="PANTHER" id="PTHR42716">
    <property type="entry name" value="L-ASPARTATE OXIDASE"/>
    <property type="match status" value="1"/>
</dbReference>
<evidence type="ECO:0000256" key="5">
    <source>
        <dbReference type="ARBA" id="ARBA00022630"/>
    </source>
</evidence>
<sequence length="517" mass="53277">MSVDLADLVGRPVIIGGGAAGLMTALALAPEPVVLLSKSPLGAEASSMWAQGGLAAAVGGDDNPALHLQDTILAGAGLCDEAAARRIIDAAPAAVERLAQHGVAFDRDASGRWRLGLEAAHSRNRIVHATGDGTGREIMRALIASVRRCPSVTLLEGVEARRLIVADNAIQGVLAVRGEEPLVLATARVVIATGGIGGLFLDSTNPSGCFGQGLALAARAGAVLSDLEFVQFHPTAFDGPSRPLPLLTEAIRGDGAVLIDETGTRFMADEPGAELAPRDVVARAVWRRRAQGHRVFLDAREKPGRDFAARYPVISAFCGMAGIDPAIDPIPVRPAVHYHMGGIAVDAMGRSSVEGLWACGEASRTGLHGANRLASNSLMEAIVCAQWVAGSIAGTAHRAGRAYEPTAIPPASDPSAVRPLLSEALGVLRERGGIAAAIRCLLPLAQAAGAAADPTLVGLMMSVAAHAREESRGAHCRSDCPDTLPVAQPSSLTLSSAIAAAKEIAETDRPSFRSVVS</sequence>
<evidence type="ECO:0000259" key="11">
    <source>
        <dbReference type="Pfam" id="PF02910"/>
    </source>
</evidence>
<dbReference type="InterPro" id="IPR003953">
    <property type="entry name" value="FAD-dep_OxRdtase_2_FAD-bd"/>
</dbReference>
<dbReference type="InterPro" id="IPR037099">
    <property type="entry name" value="Fum_R/Succ_DH_flav-like_C_sf"/>
</dbReference>
<evidence type="ECO:0000256" key="6">
    <source>
        <dbReference type="ARBA" id="ARBA00022642"/>
    </source>
</evidence>
<keyword evidence="6" id="KW-0662">Pyridine nucleotide biosynthesis</keyword>
<dbReference type="SUPFAM" id="SSF56425">
    <property type="entry name" value="Succinate dehydrogenase/fumarate reductase flavoprotein, catalytic domain"/>
    <property type="match status" value="1"/>
</dbReference>
<name>A0ABX2CMK1_9BRAD</name>
<comment type="similarity">
    <text evidence="3">Belongs to the FAD-dependent oxidoreductase 2 family. NadB subfamily.</text>
</comment>
<dbReference type="Gene3D" id="3.90.700.10">
    <property type="entry name" value="Succinate dehydrogenase/fumarate reductase flavoprotein, catalytic domain"/>
    <property type="match status" value="1"/>
</dbReference>
<dbReference type="InterPro" id="IPR015939">
    <property type="entry name" value="Fum_Rdtase/Succ_DH_flav-like_C"/>
</dbReference>
<keyword evidence="7" id="KW-0274">FAD</keyword>
<dbReference type="EMBL" id="JABFDN010000013">
    <property type="protein sequence ID" value="NPU68905.1"/>
    <property type="molecule type" value="Genomic_DNA"/>
</dbReference>
<evidence type="ECO:0000256" key="3">
    <source>
        <dbReference type="ARBA" id="ARBA00008562"/>
    </source>
</evidence>
<dbReference type="Pfam" id="PF00890">
    <property type="entry name" value="FAD_binding_2"/>
    <property type="match status" value="1"/>
</dbReference>
<dbReference type="Proteomes" id="UP000886476">
    <property type="component" value="Unassembled WGS sequence"/>
</dbReference>
<comment type="cofactor">
    <cofactor evidence="1">
        <name>FAD</name>
        <dbReference type="ChEBI" id="CHEBI:57692"/>
    </cofactor>
</comment>
<dbReference type="InterPro" id="IPR027477">
    <property type="entry name" value="Succ_DH/fumarate_Rdtase_cat_sf"/>
</dbReference>
<keyword evidence="5" id="KW-0285">Flavoprotein</keyword>
<dbReference type="SUPFAM" id="SSF51905">
    <property type="entry name" value="FAD/NAD(P)-binding domain"/>
    <property type="match status" value="1"/>
</dbReference>
<dbReference type="SUPFAM" id="SSF46977">
    <property type="entry name" value="Succinate dehydrogenase/fumarate reductase flavoprotein C-terminal domain"/>
    <property type="match status" value="1"/>
</dbReference>
<evidence type="ECO:0000313" key="12">
    <source>
        <dbReference type="EMBL" id="NPU68905.1"/>
    </source>
</evidence>
<reference evidence="12" key="1">
    <citation type="submission" date="2020-05" db="EMBL/GenBank/DDBJ databases">
        <title>Nod-independent and nitrogen-fixing Bradyrhizobium aeschynomene sp. nov. isolated from nodules of Aeschynomene indica.</title>
        <authorList>
            <person name="Zhang Z."/>
        </authorList>
    </citation>
    <scope>NUCLEOTIDE SEQUENCE</scope>
    <source>
        <strain evidence="12">83012</strain>
    </source>
</reference>
<evidence type="ECO:0000256" key="2">
    <source>
        <dbReference type="ARBA" id="ARBA00004950"/>
    </source>
</evidence>
<dbReference type="RefSeq" id="WP_172113974.1">
    <property type="nucleotide sequence ID" value="NZ_JABFDN010000013.1"/>
</dbReference>
<evidence type="ECO:0000256" key="9">
    <source>
        <dbReference type="ARBA" id="ARBA00048305"/>
    </source>
</evidence>
<dbReference type="GO" id="GO:0008734">
    <property type="term" value="F:L-aspartate oxidase activity"/>
    <property type="evidence" value="ECO:0007669"/>
    <property type="project" value="UniProtKB-EC"/>
</dbReference>
<dbReference type="Pfam" id="PF02910">
    <property type="entry name" value="Succ_DH_flav_C"/>
    <property type="match status" value="1"/>
</dbReference>
<accession>A0ABX2CMK1</accession>
<dbReference type="EC" id="1.4.3.16" evidence="4"/>
<organism evidence="12 13">
    <name type="scientific">Bradyrhizobium aeschynomenes</name>
    <dbReference type="NCBI Taxonomy" id="2734909"/>
    <lineage>
        <taxon>Bacteria</taxon>
        <taxon>Pseudomonadati</taxon>
        <taxon>Pseudomonadota</taxon>
        <taxon>Alphaproteobacteria</taxon>
        <taxon>Hyphomicrobiales</taxon>
        <taxon>Nitrobacteraceae</taxon>
        <taxon>Bradyrhizobium</taxon>
    </lineage>
</organism>
<comment type="pathway">
    <text evidence="2">Cofactor biosynthesis; NAD(+) biosynthesis; iminoaspartate from L-aspartate (oxidase route): step 1/1.</text>
</comment>
<dbReference type="PRINTS" id="PR00368">
    <property type="entry name" value="FADPNR"/>
</dbReference>